<evidence type="ECO:0000256" key="1">
    <source>
        <dbReference type="ARBA" id="ARBA00001462"/>
    </source>
</evidence>
<evidence type="ECO:0000259" key="9">
    <source>
        <dbReference type="SMART" id="SM00813"/>
    </source>
</evidence>
<dbReference type="Gene3D" id="2.60.40.1180">
    <property type="entry name" value="Golgi alpha-mannosidase II"/>
    <property type="match status" value="1"/>
</dbReference>
<dbReference type="AlphaFoldDB" id="A0A921I1N6"/>
<evidence type="ECO:0000256" key="2">
    <source>
        <dbReference type="ARBA" id="ARBA00004881"/>
    </source>
</evidence>
<dbReference type="Pfam" id="PF06964">
    <property type="entry name" value="Alpha-L-AF_C"/>
    <property type="match status" value="1"/>
</dbReference>
<evidence type="ECO:0000313" key="11">
    <source>
        <dbReference type="Proteomes" id="UP000769156"/>
    </source>
</evidence>
<evidence type="ECO:0000256" key="6">
    <source>
        <dbReference type="ARBA" id="ARBA00022801"/>
    </source>
</evidence>
<dbReference type="InterPro" id="IPR010720">
    <property type="entry name" value="Alpha-L-AF_C"/>
</dbReference>
<comment type="catalytic activity">
    <reaction evidence="1">
        <text>Hydrolysis of terminal non-reducing alpha-L-arabinofuranoside residues in alpha-L-arabinosides.</text>
        <dbReference type="EC" id="3.2.1.55"/>
    </reaction>
</comment>
<keyword evidence="6" id="KW-0378">Hydrolase</keyword>
<dbReference type="InterPro" id="IPR013780">
    <property type="entry name" value="Glyco_hydro_b"/>
</dbReference>
<evidence type="ECO:0000256" key="7">
    <source>
        <dbReference type="ARBA" id="ARBA00023277"/>
    </source>
</evidence>
<dbReference type="Gene3D" id="3.20.20.80">
    <property type="entry name" value="Glycosidases"/>
    <property type="match status" value="1"/>
</dbReference>
<comment type="subunit">
    <text evidence="4">Homohexamer; trimer of dimers.</text>
</comment>
<comment type="similarity">
    <text evidence="3">Belongs to the glycosyl hydrolase 51 family.</text>
</comment>
<dbReference type="GO" id="GO:0046373">
    <property type="term" value="P:L-arabinose metabolic process"/>
    <property type="evidence" value="ECO:0007669"/>
    <property type="project" value="InterPro"/>
</dbReference>
<reference evidence="10" key="2">
    <citation type="submission" date="2021-09" db="EMBL/GenBank/DDBJ databases">
        <authorList>
            <person name="Gilroy R."/>
        </authorList>
    </citation>
    <scope>NUCLEOTIDE SEQUENCE</scope>
    <source>
        <strain evidence="10">ChiSjej5B23-16112</strain>
    </source>
</reference>
<dbReference type="PANTHER" id="PTHR43576">
    <property type="entry name" value="ALPHA-L-ARABINOFURANOSIDASE C-RELATED"/>
    <property type="match status" value="1"/>
</dbReference>
<keyword evidence="8" id="KW-0326">Glycosidase</keyword>
<proteinExistence type="inferred from homology"/>
<gene>
    <name evidence="10" type="ORF">K8V82_06670</name>
</gene>
<feature type="domain" description="Alpha-L-arabinofuranosidase C-terminal" evidence="9">
    <location>
        <begin position="292"/>
        <end position="496"/>
    </location>
</feature>
<organism evidence="10 11">
    <name type="scientific">Lachnoclostridium phocaeense</name>
    <dbReference type="NCBI Taxonomy" id="1871021"/>
    <lineage>
        <taxon>Bacteria</taxon>
        <taxon>Bacillati</taxon>
        <taxon>Bacillota</taxon>
        <taxon>Clostridia</taxon>
        <taxon>Lachnospirales</taxon>
        <taxon>Lachnospiraceae</taxon>
    </lineage>
</organism>
<dbReference type="InterPro" id="IPR055235">
    <property type="entry name" value="ASD1_cat"/>
</dbReference>
<name>A0A921I1N6_9FIRM</name>
<reference evidence="10" key="1">
    <citation type="journal article" date="2021" name="PeerJ">
        <title>Extensive microbial diversity within the chicken gut microbiome revealed by metagenomics and culture.</title>
        <authorList>
            <person name="Gilroy R."/>
            <person name="Ravi A."/>
            <person name="Getino M."/>
            <person name="Pursley I."/>
            <person name="Horton D.L."/>
            <person name="Alikhan N.F."/>
            <person name="Baker D."/>
            <person name="Gharbi K."/>
            <person name="Hall N."/>
            <person name="Watson M."/>
            <person name="Adriaenssens E.M."/>
            <person name="Foster-Nyarko E."/>
            <person name="Jarju S."/>
            <person name="Secka A."/>
            <person name="Antonio M."/>
            <person name="Oren A."/>
            <person name="Chaudhuri R.R."/>
            <person name="La Ragione R."/>
            <person name="Hildebrand F."/>
            <person name="Pallen M.J."/>
        </authorList>
    </citation>
    <scope>NUCLEOTIDE SEQUENCE</scope>
    <source>
        <strain evidence="10">ChiSjej5B23-16112</strain>
    </source>
</reference>
<protein>
    <recommendedName>
        <fullName evidence="5">non-reducing end alpha-L-arabinofuranosidase</fullName>
        <ecNumber evidence="5">3.2.1.55</ecNumber>
    </recommendedName>
</protein>
<dbReference type="Pfam" id="PF22848">
    <property type="entry name" value="ASD1_dom"/>
    <property type="match status" value="1"/>
</dbReference>
<evidence type="ECO:0000256" key="8">
    <source>
        <dbReference type="ARBA" id="ARBA00023295"/>
    </source>
</evidence>
<dbReference type="GO" id="GO:0046556">
    <property type="term" value="F:alpha-L-arabinofuranosidase activity"/>
    <property type="evidence" value="ECO:0007669"/>
    <property type="project" value="UniProtKB-EC"/>
</dbReference>
<dbReference type="InterPro" id="IPR017853">
    <property type="entry name" value="GH"/>
</dbReference>
<evidence type="ECO:0000256" key="3">
    <source>
        <dbReference type="ARBA" id="ARBA00007186"/>
    </source>
</evidence>
<dbReference type="SUPFAM" id="SSF51445">
    <property type="entry name" value="(Trans)glycosidases"/>
    <property type="match status" value="1"/>
</dbReference>
<evidence type="ECO:0000256" key="4">
    <source>
        <dbReference type="ARBA" id="ARBA00011165"/>
    </source>
</evidence>
<dbReference type="SUPFAM" id="SSF51011">
    <property type="entry name" value="Glycosyl hydrolase domain"/>
    <property type="match status" value="1"/>
</dbReference>
<dbReference type="Proteomes" id="UP000769156">
    <property type="component" value="Unassembled WGS sequence"/>
</dbReference>
<evidence type="ECO:0000256" key="5">
    <source>
        <dbReference type="ARBA" id="ARBA00012670"/>
    </source>
</evidence>
<dbReference type="EC" id="3.2.1.55" evidence="5"/>
<dbReference type="SMART" id="SM00813">
    <property type="entry name" value="Alpha-L-AF_C"/>
    <property type="match status" value="1"/>
</dbReference>
<sequence length="511" mass="57971">MAKQAKMVIDKDFKIGEVDKRIYGSFVEQLGRAVYDGLYQPGSPLSDEDGFRRDVISLVRELGVPIIRYPGGNFVSSFVWEDSVGPVEQRPRRLELAWRSLEPNEVGINEFAKWAKKVNSEVMMAVNLGTRGIADACNLLEYCNHPGGTKYSDMRISHGIKEPHNIKVWCLGNEMDGDWQVGRKTMGEYARLAEETAKAMKLIDPGIELVSCGSSSREMDTFPEWEAVTLERTYDYVDYVSLHQYYGNEANDTSDFLAKSDDMEEFIRTVIATCDYVKAKKRGRKNINLSFDEWNVWFHSKEEQMDITENRPWQTAPSLLEDIYTFEDALLVGLMLITLLKHADRVKMACLAQLVNVIAPIMTEKGGGPAWKQTIFYPFMHASRYGRGTVLRPVISTGVHDTAQHENVTDVESVAVYNEEKDEVTIFAVNRNTEEDVELVADVRGMEGYHLIEHIVLESSYVKLCNGPGREVVFPQKVQRSSLDAGIMTSRLHRASWNVIRIGGRRQRGTI</sequence>
<dbReference type="PANTHER" id="PTHR43576:SF3">
    <property type="entry name" value="ALPHA-L-ARABINOFURANOSIDASE C"/>
    <property type="match status" value="1"/>
</dbReference>
<dbReference type="GO" id="GO:0000272">
    <property type="term" value="P:polysaccharide catabolic process"/>
    <property type="evidence" value="ECO:0007669"/>
    <property type="project" value="TreeGrafter"/>
</dbReference>
<dbReference type="OrthoDB" id="9758333at2"/>
<accession>A0A921I1N6</accession>
<keyword evidence="7" id="KW-0119">Carbohydrate metabolism</keyword>
<evidence type="ECO:0000313" key="10">
    <source>
        <dbReference type="EMBL" id="HJF94460.1"/>
    </source>
</evidence>
<dbReference type="EMBL" id="DYVY01000104">
    <property type="protein sequence ID" value="HJF94460.1"/>
    <property type="molecule type" value="Genomic_DNA"/>
</dbReference>
<comment type="caution">
    <text evidence="10">The sequence shown here is derived from an EMBL/GenBank/DDBJ whole genome shotgun (WGS) entry which is preliminary data.</text>
</comment>
<comment type="pathway">
    <text evidence="2">Glycan metabolism.</text>
</comment>